<dbReference type="PANTHER" id="PTHR33221:SF5">
    <property type="entry name" value="HTH-TYPE TRANSCRIPTIONAL REGULATOR ISCR"/>
    <property type="match status" value="1"/>
</dbReference>
<gene>
    <name evidence="2" type="ORF">ACFOD3_12470</name>
</gene>
<dbReference type="Proteomes" id="UP001595420">
    <property type="component" value="Unassembled WGS sequence"/>
</dbReference>
<evidence type="ECO:0000313" key="2">
    <source>
        <dbReference type="EMBL" id="MFC3000715.1"/>
    </source>
</evidence>
<dbReference type="RefSeq" id="WP_216836788.1">
    <property type="nucleotide sequence ID" value="NZ_JAFNJS010000003.1"/>
</dbReference>
<accession>A0ABV7BX67</accession>
<dbReference type="PROSITE" id="PS51197">
    <property type="entry name" value="HTH_RRF2_2"/>
    <property type="match status" value="1"/>
</dbReference>
<dbReference type="NCBIfam" id="TIGR00738">
    <property type="entry name" value="rrf2_super"/>
    <property type="match status" value="1"/>
</dbReference>
<dbReference type="PROSITE" id="PS01332">
    <property type="entry name" value="HTH_RRF2_1"/>
    <property type="match status" value="1"/>
</dbReference>
<proteinExistence type="predicted"/>
<dbReference type="InterPro" id="IPR000944">
    <property type="entry name" value="Tscrpt_reg_Rrf2"/>
</dbReference>
<protein>
    <submittedName>
        <fullName evidence="2">Rrf2 family transcriptional regulator</fullName>
    </submittedName>
</protein>
<evidence type="ECO:0000313" key="3">
    <source>
        <dbReference type="Proteomes" id="UP001595420"/>
    </source>
</evidence>
<reference evidence="3" key="1">
    <citation type="journal article" date="2019" name="Int. J. Syst. Evol. Microbiol.">
        <title>The Global Catalogue of Microorganisms (GCM) 10K type strain sequencing project: providing services to taxonomists for standard genome sequencing and annotation.</title>
        <authorList>
            <consortium name="The Broad Institute Genomics Platform"/>
            <consortium name="The Broad Institute Genome Sequencing Center for Infectious Disease"/>
            <person name="Wu L."/>
            <person name="Ma J."/>
        </authorList>
    </citation>
    <scope>NUCLEOTIDE SEQUENCE [LARGE SCALE GENOMIC DNA]</scope>
    <source>
        <strain evidence="3">CGMCC 1.16855</strain>
    </source>
</reference>
<organism evidence="2 3">
    <name type="scientific">Falsiroseomonas tokyonensis</name>
    <dbReference type="NCBI Taxonomy" id="430521"/>
    <lineage>
        <taxon>Bacteria</taxon>
        <taxon>Pseudomonadati</taxon>
        <taxon>Pseudomonadota</taxon>
        <taxon>Alphaproteobacteria</taxon>
        <taxon>Acetobacterales</taxon>
        <taxon>Roseomonadaceae</taxon>
        <taxon>Falsiroseomonas</taxon>
    </lineage>
</organism>
<name>A0ABV7BX67_9PROT</name>
<dbReference type="InterPro" id="IPR030489">
    <property type="entry name" value="TR_Rrf2-type_CS"/>
</dbReference>
<sequence length="177" mass="18292">MRLSTRGRYAVMAMVELAAREGDSPEAGAPGRQQVSLAEIAQAQRLSLAYLEQLFGPLRRAGLVASTRGPGGGYRLARAAREISIAAIVDAVDEPIQATRCEEGGPGCLAGERCLTHDLWAELGNQIHLFLVGVSLEDVVCGRIAGRAVAPLCGGAVAPLRGGAPGLTLPGPELGEA</sequence>
<evidence type="ECO:0000256" key="1">
    <source>
        <dbReference type="ARBA" id="ARBA00023125"/>
    </source>
</evidence>
<keyword evidence="3" id="KW-1185">Reference proteome</keyword>
<dbReference type="Pfam" id="PF02082">
    <property type="entry name" value="Rrf2"/>
    <property type="match status" value="1"/>
</dbReference>
<dbReference type="PANTHER" id="PTHR33221">
    <property type="entry name" value="WINGED HELIX-TURN-HELIX TRANSCRIPTIONAL REGULATOR, RRF2 FAMILY"/>
    <property type="match status" value="1"/>
</dbReference>
<comment type="caution">
    <text evidence="2">The sequence shown here is derived from an EMBL/GenBank/DDBJ whole genome shotgun (WGS) entry which is preliminary data.</text>
</comment>
<keyword evidence="1" id="KW-0238">DNA-binding</keyword>
<dbReference type="EMBL" id="JBHRSB010000003">
    <property type="protein sequence ID" value="MFC3000715.1"/>
    <property type="molecule type" value="Genomic_DNA"/>
</dbReference>